<protein>
    <submittedName>
        <fullName evidence="1">Uncharacterized protein</fullName>
    </submittedName>
</protein>
<dbReference type="Proteomes" id="UP000029981">
    <property type="component" value="Chromosome 3"/>
</dbReference>
<organism evidence="1 2">
    <name type="scientific">Cucumis sativus</name>
    <name type="common">Cucumber</name>
    <dbReference type="NCBI Taxonomy" id="3659"/>
    <lineage>
        <taxon>Eukaryota</taxon>
        <taxon>Viridiplantae</taxon>
        <taxon>Streptophyta</taxon>
        <taxon>Embryophyta</taxon>
        <taxon>Tracheophyta</taxon>
        <taxon>Spermatophyta</taxon>
        <taxon>Magnoliopsida</taxon>
        <taxon>eudicotyledons</taxon>
        <taxon>Gunneridae</taxon>
        <taxon>Pentapetalae</taxon>
        <taxon>rosids</taxon>
        <taxon>fabids</taxon>
        <taxon>Cucurbitales</taxon>
        <taxon>Cucurbitaceae</taxon>
        <taxon>Benincaseae</taxon>
        <taxon>Cucumis</taxon>
    </lineage>
</organism>
<sequence>MQRNVLNSNNLGNELQGLRPKIPRHAHPMIVDLLEKCWLQDPSLRPEFSEITRLLQQTPPKEVGKRCVETVKIYSFVSRALTRCWNKII</sequence>
<evidence type="ECO:0000313" key="1">
    <source>
        <dbReference type="EMBL" id="KGN60071.1"/>
    </source>
</evidence>
<accession>A0A0A0LJ86</accession>
<reference evidence="1 2" key="4">
    <citation type="journal article" date="2011" name="BMC Genomics">
        <title>RNA-Seq improves annotation of protein-coding genes in the cucumber genome.</title>
        <authorList>
            <person name="Li Z."/>
            <person name="Zhang Z."/>
            <person name="Yan P."/>
            <person name="Huang S."/>
            <person name="Fei Z."/>
            <person name="Lin K."/>
        </authorList>
    </citation>
    <scope>NUCLEOTIDE SEQUENCE [LARGE SCALE GENOMIC DNA]</scope>
    <source>
        <strain evidence="2">cv. 9930</strain>
    </source>
</reference>
<keyword evidence="2" id="KW-1185">Reference proteome</keyword>
<dbReference type="Gene3D" id="1.10.510.10">
    <property type="entry name" value="Transferase(Phosphotransferase) domain 1"/>
    <property type="match status" value="1"/>
</dbReference>
<dbReference type="EMBL" id="CM002924">
    <property type="protein sequence ID" value="KGN60071.1"/>
    <property type="molecule type" value="Genomic_DNA"/>
</dbReference>
<reference evidence="1 2" key="1">
    <citation type="journal article" date="2009" name="Nat. Genet.">
        <title>The genome of the cucumber, Cucumis sativus L.</title>
        <authorList>
            <person name="Huang S."/>
            <person name="Li R."/>
            <person name="Zhang Z."/>
            <person name="Li L."/>
            <person name="Gu X."/>
            <person name="Fan W."/>
            <person name="Lucas W.J."/>
            <person name="Wang X."/>
            <person name="Xie B."/>
            <person name="Ni P."/>
            <person name="Ren Y."/>
            <person name="Zhu H."/>
            <person name="Li J."/>
            <person name="Lin K."/>
            <person name="Jin W."/>
            <person name="Fei Z."/>
            <person name="Li G."/>
            <person name="Staub J."/>
            <person name="Kilian A."/>
            <person name="van der Vossen E.A."/>
            <person name="Wu Y."/>
            <person name="Guo J."/>
            <person name="He J."/>
            <person name="Jia Z."/>
            <person name="Ren Y."/>
            <person name="Tian G."/>
            <person name="Lu Y."/>
            <person name="Ruan J."/>
            <person name="Qian W."/>
            <person name="Wang M."/>
            <person name="Huang Q."/>
            <person name="Li B."/>
            <person name="Xuan Z."/>
            <person name="Cao J."/>
            <person name="Asan"/>
            <person name="Wu Z."/>
            <person name="Zhang J."/>
            <person name="Cai Q."/>
            <person name="Bai Y."/>
            <person name="Zhao B."/>
            <person name="Han Y."/>
            <person name="Li Y."/>
            <person name="Li X."/>
            <person name="Wang S."/>
            <person name="Shi Q."/>
            <person name="Liu S."/>
            <person name="Cho W.K."/>
            <person name="Kim J.Y."/>
            <person name="Xu Y."/>
            <person name="Heller-Uszynska K."/>
            <person name="Miao H."/>
            <person name="Cheng Z."/>
            <person name="Zhang S."/>
            <person name="Wu J."/>
            <person name="Yang Y."/>
            <person name="Kang H."/>
            <person name="Li M."/>
            <person name="Liang H."/>
            <person name="Ren X."/>
            <person name="Shi Z."/>
            <person name="Wen M."/>
            <person name="Jian M."/>
            <person name="Yang H."/>
            <person name="Zhang G."/>
            <person name="Yang Z."/>
            <person name="Chen R."/>
            <person name="Liu S."/>
            <person name="Li J."/>
            <person name="Ma L."/>
            <person name="Liu H."/>
            <person name="Zhou Y."/>
            <person name="Zhao J."/>
            <person name="Fang X."/>
            <person name="Li G."/>
            <person name="Fang L."/>
            <person name="Li Y."/>
            <person name="Liu D."/>
            <person name="Zheng H."/>
            <person name="Zhang Y."/>
            <person name="Qin N."/>
            <person name="Li Z."/>
            <person name="Yang G."/>
            <person name="Yang S."/>
            <person name="Bolund L."/>
            <person name="Kristiansen K."/>
            <person name="Zheng H."/>
            <person name="Li S."/>
            <person name="Zhang X."/>
            <person name="Yang H."/>
            <person name="Wang J."/>
            <person name="Sun R."/>
            <person name="Zhang B."/>
            <person name="Jiang S."/>
            <person name="Wang J."/>
            <person name="Du Y."/>
            <person name="Li S."/>
        </authorList>
    </citation>
    <scope>NUCLEOTIDE SEQUENCE [LARGE SCALE GENOMIC DNA]</scope>
    <source>
        <strain evidence="2">cv. 9930</strain>
    </source>
</reference>
<dbReference type="InterPro" id="IPR011009">
    <property type="entry name" value="Kinase-like_dom_sf"/>
</dbReference>
<reference evidence="1 2" key="2">
    <citation type="journal article" date="2009" name="PLoS ONE">
        <title>An integrated genetic and cytogenetic map of the cucumber genome.</title>
        <authorList>
            <person name="Ren Y."/>
            <person name="Zhang Z."/>
            <person name="Liu J."/>
            <person name="Staub J.E."/>
            <person name="Han Y."/>
            <person name="Cheng Z."/>
            <person name="Li X."/>
            <person name="Lu J."/>
            <person name="Miao H."/>
            <person name="Kang H."/>
            <person name="Xie B."/>
            <person name="Gu X."/>
            <person name="Wang X."/>
            <person name="Du Y."/>
            <person name="Jin W."/>
            <person name="Huang S."/>
        </authorList>
    </citation>
    <scope>NUCLEOTIDE SEQUENCE [LARGE SCALE GENOMIC DNA]</scope>
    <source>
        <strain evidence="2">cv. 9930</strain>
    </source>
</reference>
<dbReference type="eggNOG" id="KOG0192">
    <property type="taxonomic scope" value="Eukaryota"/>
</dbReference>
<evidence type="ECO:0000313" key="2">
    <source>
        <dbReference type="Proteomes" id="UP000029981"/>
    </source>
</evidence>
<reference evidence="1 2" key="3">
    <citation type="journal article" date="2010" name="BMC Genomics">
        <title>Transcriptome sequencing and comparative analysis of cucumber flowers with different sex types.</title>
        <authorList>
            <person name="Guo S."/>
            <person name="Zheng Y."/>
            <person name="Joung J.G."/>
            <person name="Liu S."/>
            <person name="Zhang Z."/>
            <person name="Crasta O.R."/>
            <person name="Sobral B.W."/>
            <person name="Xu Y."/>
            <person name="Huang S."/>
            <person name="Fei Z."/>
        </authorList>
    </citation>
    <scope>NUCLEOTIDE SEQUENCE [LARGE SCALE GENOMIC DNA]</scope>
    <source>
        <strain evidence="2">cv. 9930</strain>
    </source>
</reference>
<gene>
    <name evidence="1" type="ORF">Csa_3G875950</name>
</gene>
<dbReference type="SUPFAM" id="SSF56112">
    <property type="entry name" value="Protein kinase-like (PK-like)"/>
    <property type="match status" value="1"/>
</dbReference>
<dbReference type="AlphaFoldDB" id="A0A0A0LJ86"/>
<name>A0A0A0LJ86_CUCSA</name>
<dbReference type="Gramene" id="KGN60071">
    <property type="protein sequence ID" value="KGN60071"/>
    <property type="gene ID" value="Csa_3G875950"/>
</dbReference>
<proteinExistence type="predicted"/>